<dbReference type="Pfam" id="PF02826">
    <property type="entry name" value="2-Hacid_dh_C"/>
    <property type="match status" value="1"/>
</dbReference>
<keyword evidence="6" id="KW-1185">Reference proteome</keyword>
<keyword evidence="1" id="KW-0560">Oxidoreductase</keyword>
<dbReference type="OrthoDB" id="4324715at2"/>
<evidence type="ECO:0000256" key="2">
    <source>
        <dbReference type="ARBA" id="ARBA00023027"/>
    </source>
</evidence>
<accession>A0A4Y3QQR8</accession>
<dbReference type="EMBL" id="BJMM01000002">
    <property type="protein sequence ID" value="GEB47724.1"/>
    <property type="molecule type" value="Genomic_DNA"/>
</dbReference>
<evidence type="ECO:0000256" key="1">
    <source>
        <dbReference type="ARBA" id="ARBA00023002"/>
    </source>
</evidence>
<feature type="compositionally biased region" description="Gly residues" evidence="3">
    <location>
        <begin position="181"/>
        <end position="193"/>
    </location>
</feature>
<dbReference type="PANTHER" id="PTHR43333">
    <property type="entry name" value="2-HACID_DH_C DOMAIN-CONTAINING PROTEIN"/>
    <property type="match status" value="1"/>
</dbReference>
<dbReference type="SUPFAM" id="SSF51735">
    <property type="entry name" value="NAD(P)-binding Rossmann-fold domains"/>
    <property type="match status" value="1"/>
</dbReference>
<evidence type="ECO:0000259" key="4">
    <source>
        <dbReference type="Pfam" id="PF02826"/>
    </source>
</evidence>
<dbReference type="Proteomes" id="UP000319210">
    <property type="component" value="Unassembled WGS sequence"/>
</dbReference>
<dbReference type="PANTHER" id="PTHR43333:SF1">
    <property type="entry name" value="D-ISOMER SPECIFIC 2-HYDROXYACID DEHYDROGENASE NAD-BINDING DOMAIN-CONTAINING PROTEIN"/>
    <property type="match status" value="1"/>
</dbReference>
<dbReference type="InterPro" id="IPR006140">
    <property type="entry name" value="D-isomer_DH_NAD-bd"/>
</dbReference>
<feature type="domain" description="D-isomer specific 2-hydroxyacid dehydrogenase NAD-binding" evidence="4">
    <location>
        <begin position="216"/>
        <end position="311"/>
    </location>
</feature>
<dbReference type="RefSeq" id="WP_086815443.1">
    <property type="nucleotide sequence ID" value="NZ_BJMM01000002.1"/>
</dbReference>
<dbReference type="GO" id="GO:0016491">
    <property type="term" value="F:oxidoreductase activity"/>
    <property type="evidence" value="ECO:0007669"/>
    <property type="project" value="UniProtKB-KW"/>
</dbReference>
<dbReference type="AlphaFoldDB" id="A0A4Y3QQR8"/>
<sequence length="347" mass="35316">MTAVPDPRRIGALLRDASVTVDADLPAQVRVEVARIAGRPPGAGTGPRVHVGPALPADAGPRRLLWMHSTNAGVDGLLRACGPAGWPAGTLLTRTVGRMGERIGQYVLGWVLADCQDVVGFLHQHEARVWQRRPARLAAGERAVVFGTGGIGTAIGRALRAVGVRTVGVARTPRPADGGDGRGGSGGSGGSDGCGGFDGVVTLDAVLREAARPAGEAGETARVLAGARWLVNALPLTPATERLLGAELFAAAGGAALINVGRGATVDTDALAAALASGTLRGAVLDVLPEEPAPPESAVWDLPRTVITSHSSGPTTEADIVADFRTAWTCLTAGELPPLTVRPDAGY</sequence>
<proteinExistence type="predicted"/>
<evidence type="ECO:0000313" key="6">
    <source>
        <dbReference type="Proteomes" id="UP000319210"/>
    </source>
</evidence>
<organism evidence="5 6">
    <name type="scientific">Streptomyces cacaoi</name>
    <dbReference type="NCBI Taxonomy" id="1898"/>
    <lineage>
        <taxon>Bacteria</taxon>
        <taxon>Bacillati</taxon>
        <taxon>Actinomycetota</taxon>
        <taxon>Actinomycetes</taxon>
        <taxon>Kitasatosporales</taxon>
        <taxon>Streptomycetaceae</taxon>
        <taxon>Streptomyces</taxon>
    </lineage>
</organism>
<protein>
    <submittedName>
        <fullName evidence="5">3-phosphoglycerate dehydrogenase</fullName>
    </submittedName>
</protein>
<evidence type="ECO:0000313" key="5">
    <source>
        <dbReference type="EMBL" id="GEB47724.1"/>
    </source>
</evidence>
<dbReference type="InterPro" id="IPR036291">
    <property type="entry name" value="NAD(P)-bd_dom_sf"/>
</dbReference>
<reference evidence="5 6" key="1">
    <citation type="submission" date="2019-06" db="EMBL/GenBank/DDBJ databases">
        <title>Whole genome shotgun sequence of Streptomyces cacaoi subsp. cacaoi NBRC 12748.</title>
        <authorList>
            <person name="Hosoyama A."/>
            <person name="Uohara A."/>
            <person name="Ohji S."/>
            <person name="Ichikawa N."/>
        </authorList>
    </citation>
    <scope>NUCLEOTIDE SEQUENCE [LARGE SCALE GENOMIC DNA]</scope>
    <source>
        <strain evidence="5 6">NBRC 12748</strain>
    </source>
</reference>
<dbReference type="Gene3D" id="3.40.50.720">
    <property type="entry name" value="NAD(P)-binding Rossmann-like Domain"/>
    <property type="match status" value="2"/>
</dbReference>
<keyword evidence="2" id="KW-0520">NAD</keyword>
<feature type="region of interest" description="Disordered" evidence="3">
    <location>
        <begin position="170"/>
        <end position="193"/>
    </location>
</feature>
<dbReference type="GO" id="GO:0051287">
    <property type="term" value="F:NAD binding"/>
    <property type="evidence" value="ECO:0007669"/>
    <property type="project" value="InterPro"/>
</dbReference>
<gene>
    <name evidence="5" type="ORF">SCA03_02750</name>
</gene>
<name>A0A4Y3QQR8_STRCI</name>
<evidence type="ECO:0000256" key="3">
    <source>
        <dbReference type="SAM" id="MobiDB-lite"/>
    </source>
</evidence>
<comment type="caution">
    <text evidence="5">The sequence shown here is derived from an EMBL/GenBank/DDBJ whole genome shotgun (WGS) entry which is preliminary data.</text>
</comment>